<dbReference type="InterPro" id="IPR018467">
    <property type="entry name" value="CCT_CS"/>
</dbReference>
<dbReference type="PANTHER" id="PTHR33077">
    <property type="entry name" value="PROTEIN TIFY 4A-RELATED-RELATED"/>
    <property type="match status" value="1"/>
</dbReference>
<feature type="compositionally biased region" description="Low complexity" evidence="3">
    <location>
        <begin position="240"/>
        <end position="258"/>
    </location>
</feature>
<keyword evidence="6" id="KW-1185">Reference proteome</keyword>
<protein>
    <recommendedName>
        <fullName evidence="2">Protein TIFY</fullName>
    </recommendedName>
    <alternativeName>
        <fullName evidence="2">Jasmonate ZIM domain-containing protein</fullName>
    </alternativeName>
</protein>
<evidence type="ECO:0000256" key="1">
    <source>
        <dbReference type="ARBA" id="ARBA00008614"/>
    </source>
</evidence>
<comment type="subcellular location">
    <subcellularLocation>
        <location evidence="2">Nucleus</location>
    </subcellularLocation>
</comment>
<evidence type="ECO:0000313" key="6">
    <source>
        <dbReference type="Proteomes" id="UP000008311"/>
    </source>
</evidence>
<dbReference type="InParanoid" id="B9SXR5"/>
<proteinExistence type="inferred from homology"/>
<evidence type="ECO:0000256" key="2">
    <source>
        <dbReference type="RuleBase" id="RU369065"/>
    </source>
</evidence>
<keyword evidence="2" id="KW-1184">Jasmonic acid signaling pathway</keyword>
<dbReference type="PANTHER" id="PTHR33077:SF125">
    <property type="entry name" value="PROTEIN TIFY"/>
    <property type="match status" value="1"/>
</dbReference>
<feature type="region of interest" description="Disordered" evidence="3">
    <location>
        <begin position="50"/>
        <end position="74"/>
    </location>
</feature>
<dbReference type="AlphaFoldDB" id="B9SXR5"/>
<dbReference type="SMART" id="SM00979">
    <property type="entry name" value="TIFY"/>
    <property type="match status" value="1"/>
</dbReference>
<dbReference type="InterPro" id="IPR040390">
    <property type="entry name" value="TIFY/JAZ"/>
</dbReference>
<reference evidence="6" key="1">
    <citation type="journal article" date="2010" name="Nat. Biotechnol.">
        <title>Draft genome sequence of the oilseed species Ricinus communis.</title>
        <authorList>
            <person name="Chan A.P."/>
            <person name="Crabtree J."/>
            <person name="Zhao Q."/>
            <person name="Lorenzi H."/>
            <person name="Orvis J."/>
            <person name="Puiu D."/>
            <person name="Melake-Berhan A."/>
            <person name="Jones K.M."/>
            <person name="Redman J."/>
            <person name="Chen G."/>
            <person name="Cahoon E.B."/>
            <person name="Gedil M."/>
            <person name="Stanke M."/>
            <person name="Haas B.J."/>
            <person name="Wortman J.R."/>
            <person name="Fraser-Liggett C.M."/>
            <person name="Ravel J."/>
            <person name="Rabinowicz P.D."/>
        </authorList>
    </citation>
    <scope>NUCLEOTIDE SEQUENCE [LARGE SCALE GENOMIC DNA]</scope>
    <source>
        <strain evidence="6">cv. Hale</strain>
    </source>
</reference>
<evidence type="ECO:0000313" key="5">
    <source>
        <dbReference type="EMBL" id="EEF31585.1"/>
    </source>
</evidence>
<keyword evidence="2" id="KW-0539">Nucleus</keyword>
<comment type="domain">
    <text evidence="2">The jas domain is required for interaction with COI1.</text>
</comment>
<dbReference type="GO" id="GO:0031347">
    <property type="term" value="P:regulation of defense response"/>
    <property type="evidence" value="ECO:0000318"/>
    <property type="project" value="GO_Central"/>
</dbReference>
<sequence>MRIFPVSNQQNQTITVSMSNPVLQSHFTSTGHNMISNAMNSLSLEGVQSLSPASVHPTPSSIVGTTDLRNGSKSPGAPAQLTIFYGGSVCVYDDISPEKAQAMMLLAGHGSSVTQNKMFSTAQVQAPITRASAGDGYIENKVHTTSPCSGLPSPISVTSSSPNELAAVRSVGALASGSNQTETPRAITSVGPGSATLIPAVAVPQARKASLARFLEKRKERVMNASPYNVSKKSPDCAASGSGNVSLSISSFSSSSHQ</sequence>
<evidence type="ECO:0000256" key="3">
    <source>
        <dbReference type="SAM" id="MobiDB-lite"/>
    </source>
</evidence>
<dbReference type="FunCoup" id="B9SXR5">
    <property type="interactions" value="466"/>
</dbReference>
<dbReference type="PROSITE" id="PS51320">
    <property type="entry name" value="TIFY"/>
    <property type="match status" value="1"/>
</dbReference>
<dbReference type="Pfam" id="PF09425">
    <property type="entry name" value="Jas_motif"/>
    <property type="match status" value="1"/>
</dbReference>
<organism evidence="5 6">
    <name type="scientific">Ricinus communis</name>
    <name type="common">Castor bean</name>
    <dbReference type="NCBI Taxonomy" id="3988"/>
    <lineage>
        <taxon>Eukaryota</taxon>
        <taxon>Viridiplantae</taxon>
        <taxon>Streptophyta</taxon>
        <taxon>Embryophyta</taxon>
        <taxon>Tracheophyta</taxon>
        <taxon>Spermatophyta</taxon>
        <taxon>Magnoliopsida</taxon>
        <taxon>eudicotyledons</taxon>
        <taxon>Gunneridae</taxon>
        <taxon>Pentapetalae</taxon>
        <taxon>rosids</taxon>
        <taxon>fabids</taxon>
        <taxon>Malpighiales</taxon>
        <taxon>Euphorbiaceae</taxon>
        <taxon>Acalyphoideae</taxon>
        <taxon>Acalypheae</taxon>
        <taxon>Ricinus</taxon>
    </lineage>
</organism>
<gene>
    <name evidence="5" type="ORF">RCOM_0568960</name>
</gene>
<dbReference type="GO" id="GO:2000022">
    <property type="term" value="P:regulation of jasmonic acid mediated signaling pathway"/>
    <property type="evidence" value="ECO:0000318"/>
    <property type="project" value="GO_Central"/>
</dbReference>
<feature type="region of interest" description="Disordered" evidence="3">
    <location>
        <begin position="223"/>
        <end position="258"/>
    </location>
</feature>
<dbReference type="Pfam" id="PF06200">
    <property type="entry name" value="tify"/>
    <property type="match status" value="1"/>
</dbReference>
<dbReference type="GO" id="GO:0009611">
    <property type="term" value="P:response to wounding"/>
    <property type="evidence" value="ECO:0000318"/>
    <property type="project" value="GO_Central"/>
</dbReference>
<feature type="compositionally biased region" description="Polar residues" evidence="3">
    <location>
        <begin position="50"/>
        <end position="73"/>
    </location>
</feature>
<dbReference type="STRING" id="3988.B9SXR5"/>
<name>B9SXR5_RICCO</name>
<dbReference type="GO" id="GO:0005634">
    <property type="term" value="C:nucleus"/>
    <property type="evidence" value="ECO:0000318"/>
    <property type="project" value="GO_Central"/>
</dbReference>
<dbReference type="eggNOG" id="ENOG502QWAG">
    <property type="taxonomic scope" value="Eukaryota"/>
</dbReference>
<accession>B9SXR5</accession>
<dbReference type="InterPro" id="IPR010399">
    <property type="entry name" value="Tify_dom"/>
</dbReference>
<evidence type="ECO:0000259" key="4">
    <source>
        <dbReference type="PROSITE" id="PS51320"/>
    </source>
</evidence>
<comment type="function">
    <text evidence="2">Repressor of jasmonate responses.</text>
</comment>
<feature type="domain" description="Tify" evidence="4">
    <location>
        <begin position="74"/>
        <end position="109"/>
    </location>
</feature>
<comment type="similarity">
    <text evidence="1 2">Belongs to the TIFY/JAZ family.</text>
</comment>
<dbReference type="Proteomes" id="UP000008311">
    <property type="component" value="Unassembled WGS sequence"/>
</dbReference>
<dbReference type="EMBL" id="EQ974232">
    <property type="protein sequence ID" value="EEF31585.1"/>
    <property type="molecule type" value="Genomic_DNA"/>
</dbReference>